<accession>A0ABM5KBY0</accession>
<proteinExistence type="predicted"/>
<keyword evidence="2" id="KW-1185">Reference proteome</keyword>
<organism evidence="1 2">
    <name type="scientific">Diabrotica virgifera virgifera</name>
    <name type="common">western corn rootworm</name>
    <dbReference type="NCBI Taxonomy" id="50390"/>
    <lineage>
        <taxon>Eukaryota</taxon>
        <taxon>Metazoa</taxon>
        <taxon>Ecdysozoa</taxon>
        <taxon>Arthropoda</taxon>
        <taxon>Hexapoda</taxon>
        <taxon>Insecta</taxon>
        <taxon>Pterygota</taxon>
        <taxon>Neoptera</taxon>
        <taxon>Endopterygota</taxon>
        <taxon>Coleoptera</taxon>
        <taxon>Polyphaga</taxon>
        <taxon>Cucujiformia</taxon>
        <taxon>Chrysomeloidea</taxon>
        <taxon>Chrysomelidae</taxon>
        <taxon>Galerucinae</taxon>
        <taxon>Diabroticina</taxon>
        <taxon>Diabroticites</taxon>
        <taxon>Diabrotica</taxon>
    </lineage>
</organism>
<dbReference type="GeneID" id="126885258"/>
<dbReference type="EnsemblMetazoa" id="XM_050651742.1">
    <property type="protein sequence ID" value="XP_050507699.1"/>
    <property type="gene ID" value="LOC126885258"/>
</dbReference>
<evidence type="ECO:0000313" key="2">
    <source>
        <dbReference type="Proteomes" id="UP001652700"/>
    </source>
</evidence>
<name>A0ABM5KBY0_DIAVI</name>
<dbReference type="RefSeq" id="XP_050507699.1">
    <property type="nucleotide sequence ID" value="XM_050651742.1"/>
</dbReference>
<evidence type="ECO:0000313" key="1">
    <source>
        <dbReference type="EnsemblMetazoa" id="XP_050507699.1"/>
    </source>
</evidence>
<dbReference type="Proteomes" id="UP001652700">
    <property type="component" value="Unplaced"/>
</dbReference>
<protein>
    <recommendedName>
        <fullName evidence="3">Protein ANTAGONIST OF LIKE HETEROCHROMATIN PROTEIN 1-like</fullName>
    </recommendedName>
</protein>
<evidence type="ECO:0008006" key="3">
    <source>
        <dbReference type="Google" id="ProtNLM"/>
    </source>
</evidence>
<sequence length="140" mass="17037">MSSSEEDVIVAWQFLRRRQRKKRKMRRYWIHPLNAFNIIHSPAIVLKEQLNLYPEKFKEYYRMNQASFRYLLEIVGPNIEKQNTNYRKAISSEERLLITLRERNMKINLEKTKIMVMGNEDNRVNIEINNQKLEQVTTYT</sequence>
<reference evidence="1" key="1">
    <citation type="submission" date="2025-05" db="UniProtKB">
        <authorList>
            <consortium name="EnsemblMetazoa"/>
        </authorList>
    </citation>
    <scope>IDENTIFICATION</scope>
</reference>